<dbReference type="OrthoDB" id="203809at2157"/>
<sequence>MTDLPDETIDEVERLTKLTREAVDEGAAAAYREDRDALLDEHDYTARIREEDAGEVLVCHPAEWVEDGVIRPERVEDTDRGVEIRLSGPEDPDEWDEVEAANRTVAEEVRDEHGDVHGATADALADFMGNHYSKAIADATPEELAEFREEYFPRNTWPTDEQRSLLDTSVRLTVEKAGGRIPER</sequence>
<evidence type="ECO:0000259" key="2">
    <source>
        <dbReference type="Pfam" id="PF23420"/>
    </source>
</evidence>
<keyword evidence="4" id="KW-1185">Reference proteome</keyword>
<organism evidence="3 4">
    <name type="scientific">Haloarcula limicola</name>
    <dbReference type="NCBI Taxonomy" id="1429915"/>
    <lineage>
        <taxon>Archaea</taxon>
        <taxon>Methanobacteriati</taxon>
        <taxon>Methanobacteriota</taxon>
        <taxon>Stenosarchaea group</taxon>
        <taxon>Halobacteria</taxon>
        <taxon>Halobacteriales</taxon>
        <taxon>Haloarculaceae</taxon>
        <taxon>Haloarcula</taxon>
    </lineage>
</organism>
<dbReference type="Pfam" id="PF23418">
    <property type="entry name" value="DUF7108"/>
    <property type="match status" value="1"/>
</dbReference>
<dbReference type="RefSeq" id="WP_162316648.1">
    <property type="nucleotide sequence ID" value="NZ_JAHQXF010000001.1"/>
</dbReference>
<reference evidence="3 4" key="1">
    <citation type="submission" date="2021-06" db="EMBL/GenBank/DDBJ databases">
        <title>New haloarchaea isolates fom saline soil.</title>
        <authorList>
            <person name="Duran-Viseras A."/>
            <person name="Sanchez-Porro C.S."/>
            <person name="Ventosa A."/>
        </authorList>
    </citation>
    <scope>NUCLEOTIDE SEQUENCE [LARGE SCALE GENOMIC DNA]</scope>
    <source>
        <strain evidence="3 4">JCM 183640</strain>
    </source>
</reference>
<feature type="domain" description="DUF7108" evidence="1">
    <location>
        <begin position="3"/>
        <end position="88"/>
    </location>
</feature>
<gene>
    <name evidence="3" type="ORF">KTS45_04855</name>
</gene>
<dbReference type="InterPro" id="IPR056494">
    <property type="entry name" value="DUF7108_C"/>
</dbReference>
<feature type="domain" description="DUF7108" evidence="2">
    <location>
        <begin position="93"/>
        <end position="179"/>
    </location>
</feature>
<evidence type="ECO:0000313" key="3">
    <source>
        <dbReference type="EMBL" id="MBV0923523.1"/>
    </source>
</evidence>
<evidence type="ECO:0000313" key="4">
    <source>
        <dbReference type="Proteomes" id="UP000766550"/>
    </source>
</evidence>
<protein>
    <submittedName>
        <fullName evidence="3">RnhA operon protein</fullName>
    </submittedName>
</protein>
<name>A0A8J7Y867_9EURY</name>
<proteinExistence type="predicted"/>
<accession>A0A8J7Y867</accession>
<dbReference type="AlphaFoldDB" id="A0A8J7Y867"/>
<dbReference type="EMBL" id="JAHQXF010000001">
    <property type="protein sequence ID" value="MBV0923523.1"/>
    <property type="molecule type" value="Genomic_DNA"/>
</dbReference>
<dbReference type="InterPro" id="IPR055532">
    <property type="entry name" value="DUF7108_N"/>
</dbReference>
<evidence type="ECO:0000259" key="1">
    <source>
        <dbReference type="Pfam" id="PF23418"/>
    </source>
</evidence>
<dbReference type="Pfam" id="PF23420">
    <property type="entry name" value="DUF7108_C"/>
    <property type="match status" value="1"/>
</dbReference>
<dbReference type="Proteomes" id="UP000766550">
    <property type="component" value="Unassembled WGS sequence"/>
</dbReference>
<comment type="caution">
    <text evidence="3">The sequence shown here is derived from an EMBL/GenBank/DDBJ whole genome shotgun (WGS) entry which is preliminary data.</text>
</comment>